<keyword evidence="1" id="KW-1133">Transmembrane helix</keyword>
<dbReference type="RefSeq" id="WP_191142189.1">
    <property type="nucleotide sequence ID" value="NZ_JACXAH010000014.1"/>
</dbReference>
<evidence type="ECO:0000256" key="1">
    <source>
        <dbReference type="SAM" id="Phobius"/>
    </source>
</evidence>
<keyword evidence="1" id="KW-0812">Transmembrane</keyword>
<feature type="transmembrane region" description="Helical" evidence="1">
    <location>
        <begin position="32"/>
        <end position="52"/>
    </location>
</feature>
<sequence length="113" mass="12360">MFIFKLLFRFCGVVLSIEVLKPIIPNMKSTPLTTILAALFIMLLGASIELISGGALSPFARAIIGTFSSAFTFWLYAFFSATLDIPLFAIAFLAIWIGLFDLFAPTGARYAKP</sequence>
<reference evidence="2" key="1">
    <citation type="submission" date="2020-09" db="EMBL/GenBank/DDBJ databases">
        <title>A novel bacterium of genus Hazenella, isolated from South China Sea.</title>
        <authorList>
            <person name="Huang H."/>
            <person name="Mo K."/>
            <person name="Hu Y."/>
        </authorList>
    </citation>
    <scope>NUCLEOTIDE SEQUENCE</scope>
    <source>
        <strain evidence="2">IB182357</strain>
    </source>
</reference>
<evidence type="ECO:0000313" key="3">
    <source>
        <dbReference type="Proteomes" id="UP000661691"/>
    </source>
</evidence>
<feature type="transmembrane region" description="Helical" evidence="1">
    <location>
        <begin position="59"/>
        <end position="79"/>
    </location>
</feature>
<protein>
    <submittedName>
        <fullName evidence="2">Uncharacterized protein</fullName>
    </submittedName>
</protein>
<evidence type="ECO:0000313" key="2">
    <source>
        <dbReference type="EMBL" id="MBD1372860.1"/>
    </source>
</evidence>
<proteinExistence type="predicted"/>
<keyword evidence="3" id="KW-1185">Reference proteome</keyword>
<keyword evidence="1" id="KW-0472">Membrane</keyword>
<comment type="caution">
    <text evidence="2">The sequence shown here is derived from an EMBL/GenBank/DDBJ whole genome shotgun (WGS) entry which is preliminary data.</text>
</comment>
<dbReference type="EMBL" id="JACXAH010000014">
    <property type="protein sequence ID" value="MBD1372860.1"/>
    <property type="molecule type" value="Genomic_DNA"/>
</dbReference>
<feature type="transmembrane region" description="Helical" evidence="1">
    <location>
        <begin position="85"/>
        <end position="104"/>
    </location>
</feature>
<accession>A0A926NCH6</accession>
<dbReference type="Proteomes" id="UP000661691">
    <property type="component" value="Unassembled WGS sequence"/>
</dbReference>
<name>A0A926NCH6_9BACL</name>
<gene>
    <name evidence="2" type="ORF">IC620_10880</name>
</gene>
<dbReference type="AlphaFoldDB" id="A0A926NCH6"/>
<organism evidence="2 3">
    <name type="scientific">Polycladospora coralii</name>
    <dbReference type="NCBI Taxonomy" id="2771432"/>
    <lineage>
        <taxon>Bacteria</taxon>
        <taxon>Bacillati</taxon>
        <taxon>Bacillota</taxon>
        <taxon>Bacilli</taxon>
        <taxon>Bacillales</taxon>
        <taxon>Thermoactinomycetaceae</taxon>
        <taxon>Polycladospora</taxon>
    </lineage>
</organism>